<dbReference type="GO" id="GO:0003677">
    <property type="term" value="F:DNA binding"/>
    <property type="evidence" value="ECO:0007669"/>
    <property type="project" value="UniProtKB-KW"/>
</dbReference>
<keyword evidence="4" id="KW-1185">Reference proteome</keyword>
<feature type="domain" description="Myb-like" evidence="1">
    <location>
        <begin position="137"/>
        <end position="192"/>
    </location>
</feature>
<sequence length="334" mass="36832">MSKIGILNYYDGKIVNLVSISLSFPSPPLLSKTQLSNKASQKTEAAKKAKKIEIDVNFKAIQEAYAVLVDPVEELCMSFDIEQLRGLCEKMEGKEVLEQAEALRDALSCKKDAVDEKSNQQNGSVKVNGSSNSLASYVEKKEKPWTKEEIELLRKGIRKFPKGTSRRWEVVSEYIGTGRSVEEIMKATKTVLLQKPDTAKAFDTFLEKRKPAAQTIASPLTTREELEGVSVPAATTTTENGAAKTTTVPTPTTTTLTPITTNSISSEDSQGVFEQEVWSAVQERALVQALKTFPKEASQRWERVAAAVTGKIVGQCKKKFAMMKESFRNKKAAV</sequence>
<gene>
    <name evidence="2" type="ordered locus">MTR_3g114060</name>
</gene>
<evidence type="ECO:0000313" key="4">
    <source>
        <dbReference type="Proteomes" id="UP000002051"/>
    </source>
</evidence>
<dbReference type="InterPro" id="IPR044634">
    <property type="entry name" value="Zuotin/DnaJC2"/>
</dbReference>
<dbReference type="GO" id="GO:0030544">
    <property type="term" value="F:Hsp70 protein binding"/>
    <property type="evidence" value="ECO:0007669"/>
    <property type="project" value="InterPro"/>
</dbReference>
<dbReference type="PROSITE" id="PS50090">
    <property type="entry name" value="MYB_LIKE"/>
    <property type="match status" value="1"/>
</dbReference>
<dbReference type="SUPFAM" id="SSF46689">
    <property type="entry name" value="Homeodomain-like"/>
    <property type="match status" value="2"/>
</dbReference>
<reference evidence="3" key="3">
    <citation type="submission" date="2015-04" db="UniProtKB">
        <authorList>
            <consortium name="EnsemblPlants"/>
        </authorList>
    </citation>
    <scope>IDENTIFICATION</scope>
    <source>
        <strain evidence="3">cv. Jemalong A17</strain>
    </source>
</reference>
<accession>G7J597</accession>
<proteinExistence type="predicted"/>
<keyword evidence="2" id="KW-0238">DNA-binding</keyword>
<dbReference type="Pfam" id="PF23082">
    <property type="entry name" value="Myb_DNA-binding_2"/>
    <property type="match status" value="1"/>
</dbReference>
<dbReference type="CDD" id="cd00167">
    <property type="entry name" value="SANT"/>
    <property type="match status" value="2"/>
</dbReference>
<dbReference type="HOGENOM" id="CLU_071924_0_0_1"/>
<dbReference type="FunFam" id="1.10.10.60:FF:000416">
    <property type="entry name" value="Myb family transcription factor"/>
    <property type="match status" value="1"/>
</dbReference>
<dbReference type="InterPro" id="IPR001005">
    <property type="entry name" value="SANT/Myb"/>
</dbReference>
<dbReference type="EnsemblPlants" id="AES74025">
    <property type="protein sequence ID" value="AES74025"/>
    <property type="gene ID" value="MTR_3g114060"/>
</dbReference>
<dbReference type="SMART" id="SM00717">
    <property type="entry name" value="SANT"/>
    <property type="match status" value="2"/>
</dbReference>
<name>G7J597_MEDTR</name>
<dbReference type="InterPro" id="IPR009057">
    <property type="entry name" value="Homeodomain-like_sf"/>
</dbReference>
<accession>A0A0C3VRM7</accession>
<organism evidence="2 4">
    <name type="scientific">Medicago truncatula</name>
    <name type="common">Barrel medic</name>
    <name type="synonym">Medicago tribuloides</name>
    <dbReference type="NCBI Taxonomy" id="3880"/>
    <lineage>
        <taxon>Eukaryota</taxon>
        <taxon>Viridiplantae</taxon>
        <taxon>Streptophyta</taxon>
        <taxon>Embryophyta</taxon>
        <taxon>Tracheophyta</taxon>
        <taxon>Spermatophyta</taxon>
        <taxon>Magnoliopsida</taxon>
        <taxon>eudicotyledons</taxon>
        <taxon>Gunneridae</taxon>
        <taxon>Pentapetalae</taxon>
        <taxon>rosids</taxon>
        <taxon>fabids</taxon>
        <taxon>Fabales</taxon>
        <taxon>Fabaceae</taxon>
        <taxon>Papilionoideae</taxon>
        <taxon>50 kb inversion clade</taxon>
        <taxon>NPAAA clade</taxon>
        <taxon>Hologalegina</taxon>
        <taxon>IRL clade</taxon>
        <taxon>Trifolieae</taxon>
        <taxon>Medicago</taxon>
    </lineage>
</organism>
<evidence type="ECO:0000259" key="1">
    <source>
        <dbReference type="PROSITE" id="PS50090"/>
    </source>
</evidence>
<evidence type="ECO:0000313" key="2">
    <source>
        <dbReference type="EMBL" id="AES74025.2"/>
    </source>
</evidence>
<dbReference type="GO" id="GO:0006450">
    <property type="term" value="P:regulation of translational fidelity"/>
    <property type="evidence" value="ECO:0007669"/>
    <property type="project" value="InterPro"/>
</dbReference>
<dbReference type="Proteomes" id="UP000002051">
    <property type="component" value="Chromosome 3"/>
</dbReference>
<dbReference type="GO" id="GO:0043022">
    <property type="term" value="F:ribosome binding"/>
    <property type="evidence" value="ECO:0007669"/>
    <property type="project" value="InterPro"/>
</dbReference>
<reference evidence="2 4" key="2">
    <citation type="journal article" date="2014" name="BMC Genomics">
        <title>An improved genome release (version Mt4.0) for the model legume Medicago truncatula.</title>
        <authorList>
            <person name="Tang H."/>
            <person name="Krishnakumar V."/>
            <person name="Bidwell S."/>
            <person name="Rosen B."/>
            <person name="Chan A."/>
            <person name="Zhou S."/>
            <person name="Gentzbittel L."/>
            <person name="Childs K.L."/>
            <person name="Yandell M."/>
            <person name="Gundlach H."/>
            <person name="Mayer K.F."/>
            <person name="Schwartz D.C."/>
            <person name="Town C.D."/>
        </authorList>
    </citation>
    <scope>GENOME REANNOTATION</scope>
    <source>
        <strain evidence="3 4">cv. Jemalong A17</strain>
    </source>
</reference>
<dbReference type="PANTHER" id="PTHR43999">
    <property type="entry name" value="DNAJ HOMOLOG SUBFAMILY C MEMBER 2"/>
    <property type="match status" value="1"/>
</dbReference>
<reference evidence="2 4" key="1">
    <citation type="journal article" date="2011" name="Nature">
        <title>The Medicago genome provides insight into the evolution of rhizobial symbioses.</title>
        <authorList>
            <person name="Young N.D."/>
            <person name="Debelle F."/>
            <person name="Oldroyd G.E."/>
            <person name="Geurts R."/>
            <person name="Cannon S.B."/>
            <person name="Udvardi M.K."/>
            <person name="Benedito V.A."/>
            <person name="Mayer K.F."/>
            <person name="Gouzy J."/>
            <person name="Schoof H."/>
            <person name="Van de Peer Y."/>
            <person name="Proost S."/>
            <person name="Cook D.R."/>
            <person name="Meyers B.C."/>
            <person name="Spannagl M."/>
            <person name="Cheung F."/>
            <person name="De Mita S."/>
            <person name="Krishnakumar V."/>
            <person name="Gundlach H."/>
            <person name="Zhou S."/>
            <person name="Mudge J."/>
            <person name="Bharti A.K."/>
            <person name="Murray J.D."/>
            <person name="Naoumkina M.A."/>
            <person name="Rosen B."/>
            <person name="Silverstein K.A."/>
            <person name="Tang H."/>
            <person name="Rombauts S."/>
            <person name="Zhao P.X."/>
            <person name="Zhou P."/>
            <person name="Barbe V."/>
            <person name="Bardou P."/>
            <person name="Bechner M."/>
            <person name="Bellec A."/>
            <person name="Berger A."/>
            <person name="Berges H."/>
            <person name="Bidwell S."/>
            <person name="Bisseling T."/>
            <person name="Choisne N."/>
            <person name="Couloux A."/>
            <person name="Denny R."/>
            <person name="Deshpande S."/>
            <person name="Dai X."/>
            <person name="Doyle J.J."/>
            <person name="Dudez A.M."/>
            <person name="Farmer A.D."/>
            <person name="Fouteau S."/>
            <person name="Franken C."/>
            <person name="Gibelin C."/>
            <person name="Gish J."/>
            <person name="Goldstein S."/>
            <person name="Gonzalez A.J."/>
            <person name="Green P.J."/>
            <person name="Hallab A."/>
            <person name="Hartog M."/>
            <person name="Hua A."/>
            <person name="Humphray S.J."/>
            <person name="Jeong D.H."/>
            <person name="Jing Y."/>
            <person name="Jocker A."/>
            <person name="Kenton S.M."/>
            <person name="Kim D.J."/>
            <person name="Klee K."/>
            <person name="Lai H."/>
            <person name="Lang C."/>
            <person name="Lin S."/>
            <person name="Macmil S.L."/>
            <person name="Magdelenat G."/>
            <person name="Matthews L."/>
            <person name="McCorrison J."/>
            <person name="Monaghan E.L."/>
            <person name="Mun J.H."/>
            <person name="Najar F.Z."/>
            <person name="Nicholson C."/>
            <person name="Noirot C."/>
            <person name="O'Bleness M."/>
            <person name="Paule C.R."/>
            <person name="Poulain J."/>
            <person name="Prion F."/>
            <person name="Qin B."/>
            <person name="Qu C."/>
            <person name="Retzel E.F."/>
            <person name="Riddle C."/>
            <person name="Sallet E."/>
            <person name="Samain S."/>
            <person name="Samson N."/>
            <person name="Sanders I."/>
            <person name="Saurat O."/>
            <person name="Scarpelli C."/>
            <person name="Schiex T."/>
            <person name="Segurens B."/>
            <person name="Severin A.J."/>
            <person name="Sherrier D.J."/>
            <person name="Shi R."/>
            <person name="Sims S."/>
            <person name="Singer S.R."/>
            <person name="Sinharoy S."/>
            <person name="Sterck L."/>
            <person name="Viollet A."/>
            <person name="Wang B.B."/>
            <person name="Wang K."/>
            <person name="Wang M."/>
            <person name="Wang X."/>
            <person name="Warfsmann J."/>
            <person name="Weissenbach J."/>
            <person name="White D.D."/>
            <person name="White J.D."/>
            <person name="Wiley G.B."/>
            <person name="Wincker P."/>
            <person name="Xing Y."/>
            <person name="Yang L."/>
            <person name="Yao Z."/>
            <person name="Ying F."/>
            <person name="Zhai J."/>
            <person name="Zhou L."/>
            <person name="Zuber A."/>
            <person name="Denarie J."/>
            <person name="Dixon R.A."/>
            <person name="May G.D."/>
            <person name="Schwartz D.C."/>
            <person name="Rogers J."/>
            <person name="Quetier F."/>
            <person name="Town C.D."/>
            <person name="Roe B.A."/>
        </authorList>
    </citation>
    <scope>NUCLEOTIDE SEQUENCE [LARGE SCALE GENOMIC DNA]</scope>
    <source>
        <strain evidence="2">A17</strain>
        <strain evidence="3 4">cv. Jemalong A17</strain>
    </source>
</reference>
<protein>
    <submittedName>
        <fullName evidence="2">Myb-like DNA-binding domain protein, putative</fullName>
    </submittedName>
</protein>
<dbReference type="GO" id="GO:0051083">
    <property type="term" value="P:'de novo' cotranslational protein folding"/>
    <property type="evidence" value="ECO:0007669"/>
    <property type="project" value="InterPro"/>
</dbReference>
<evidence type="ECO:0000313" key="3">
    <source>
        <dbReference type="EnsemblPlants" id="AES74025"/>
    </source>
</evidence>
<dbReference type="STRING" id="3880.G7J597"/>
<dbReference type="EMBL" id="CM001219">
    <property type="protein sequence ID" value="AES74025.2"/>
    <property type="molecule type" value="Genomic_DNA"/>
</dbReference>
<dbReference type="PANTHER" id="PTHR43999:SF1">
    <property type="entry name" value="DNAJ HOMOLOG SUBFAMILY C MEMBER 2"/>
    <property type="match status" value="1"/>
</dbReference>
<dbReference type="AlphaFoldDB" id="G7J597"/>
<dbReference type="Gene3D" id="1.10.10.60">
    <property type="entry name" value="Homeodomain-like"/>
    <property type="match status" value="2"/>
</dbReference>
<dbReference type="PaxDb" id="3880-AES74025"/>
<dbReference type="eggNOG" id="KOG0724">
    <property type="taxonomic scope" value="Eukaryota"/>
</dbReference>